<name>A0A3L8P4B2_9ACTN</name>
<evidence type="ECO:0000313" key="2">
    <source>
        <dbReference type="Proteomes" id="UP000281708"/>
    </source>
</evidence>
<dbReference type="AlphaFoldDB" id="A0A3L8P4B2"/>
<dbReference type="EMBL" id="RDBE01000006">
    <property type="protein sequence ID" value="RLV49877.1"/>
    <property type="molecule type" value="Genomic_DNA"/>
</dbReference>
<proteinExistence type="predicted"/>
<accession>A0A3L8P4B2</accession>
<keyword evidence="2" id="KW-1185">Reference proteome</keyword>
<evidence type="ECO:0000313" key="1">
    <source>
        <dbReference type="EMBL" id="RLV49877.1"/>
    </source>
</evidence>
<gene>
    <name evidence="1" type="ORF">D9V37_08295</name>
</gene>
<dbReference type="InterPro" id="IPR054206">
    <property type="entry name" value="DUF6912"/>
</dbReference>
<dbReference type="RefSeq" id="WP_121805641.1">
    <property type="nucleotide sequence ID" value="NZ_RDBE01000006.1"/>
</dbReference>
<sequence length="126" mass="13805">MTRVYIPLTLAGLADLQASGTLAPPLRAHAVTDAVREEWAGASEEEWEYEALNLAADDCPPGRRVVVAADVSVVRPDDPEDPTLVVVEHEVPLRRVAAVHADLTEVDATQEEDLRWFATQEIPDLL</sequence>
<dbReference type="Pfam" id="PF21853">
    <property type="entry name" value="DUF6912"/>
    <property type="match status" value="1"/>
</dbReference>
<dbReference type="OrthoDB" id="3214389at2"/>
<reference evidence="1 2" key="1">
    <citation type="submission" date="2018-10" db="EMBL/GenBank/DDBJ databases">
        <title>Marmoricola sp. 4Q3S-7 whole genome shotgun sequence.</title>
        <authorList>
            <person name="Li F."/>
        </authorList>
    </citation>
    <scope>NUCLEOTIDE SEQUENCE [LARGE SCALE GENOMIC DNA]</scope>
    <source>
        <strain evidence="1 2">4Q3S-7</strain>
    </source>
</reference>
<protein>
    <submittedName>
        <fullName evidence="1">Uncharacterized protein</fullName>
    </submittedName>
</protein>
<comment type="caution">
    <text evidence="1">The sequence shown here is derived from an EMBL/GenBank/DDBJ whole genome shotgun (WGS) entry which is preliminary data.</text>
</comment>
<organism evidence="1 2">
    <name type="scientific">Nocardioides mangrovicus</name>
    <dbReference type="NCBI Taxonomy" id="2478913"/>
    <lineage>
        <taxon>Bacteria</taxon>
        <taxon>Bacillati</taxon>
        <taxon>Actinomycetota</taxon>
        <taxon>Actinomycetes</taxon>
        <taxon>Propionibacteriales</taxon>
        <taxon>Nocardioidaceae</taxon>
        <taxon>Nocardioides</taxon>
    </lineage>
</organism>
<dbReference type="Proteomes" id="UP000281708">
    <property type="component" value="Unassembled WGS sequence"/>
</dbReference>